<dbReference type="OrthoDB" id="8779193at2"/>
<dbReference type="eggNOG" id="ENOG5031URS">
    <property type="taxonomic scope" value="Bacteria"/>
</dbReference>
<accession>G5GK72</accession>
<keyword evidence="2" id="KW-1185">Reference proteome</keyword>
<protein>
    <submittedName>
        <fullName evidence="1">Uncharacterized protein</fullName>
    </submittedName>
</protein>
<comment type="caution">
    <text evidence="1">The sequence shown here is derived from an EMBL/GenBank/DDBJ whole genome shotgun (WGS) entry which is preliminary data.</text>
</comment>
<reference evidence="1 2" key="1">
    <citation type="submission" date="2011-08" db="EMBL/GenBank/DDBJ databases">
        <title>The Genome Sequence of Johnsonella ignava ATCC 51276.</title>
        <authorList>
            <consortium name="The Broad Institute Genome Sequencing Platform"/>
            <person name="Earl A."/>
            <person name="Ward D."/>
            <person name="Feldgarden M."/>
            <person name="Gevers D."/>
            <person name="Izard J."/>
            <person name="Blanton J.M."/>
            <person name="Baranova O.V."/>
            <person name="Dewhirst F.E."/>
            <person name="Young S.K."/>
            <person name="Zeng Q."/>
            <person name="Gargeya S."/>
            <person name="Fitzgerald M."/>
            <person name="Haas B."/>
            <person name="Abouelleil A."/>
            <person name="Alvarado L."/>
            <person name="Arachchi H.M."/>
            <person name="Berlin A."/>
            <person name="Brown A."/>
            <person name="Chapman S.B."/>
            <person name="Chen Z."/>
            <person name="Dunbar C."/>
            <person name="Freedman E."/>
            <person name="Gearin G."/>
            <person name="Gellesch M."/>
            <person name="Goldberg J."/>
            <person name="Griggs A."/>
            <person name="Gujja S."/>
            <person name="Heiman D."/>
            <person name="Howarth C."/>
            <person name="Larson L."/>
            <person name="Lui A."/>
            <person name="MacDonald P.J.P."/>
            <person name="Montmayeur A."/>
            <person name="Murphy C."/>
            <person name="Neiman D."/>
            <person name="Pearson M."/>
            <person name="Priest M."/>
            <person name="Roberts A."/>
            <person name="Saif S."/>
            <person name="Shea T."/>
            <person name="Shenoy N."/>
            <person name="Sisk P."/>
            <person name="Stolte C."/>
            <person name="Sykes S."/>
            <person name="Wortman J."/>
            <person name="Nusbaum C."/>
            <person name="Birren B."/>
        </authorList>
    </citation>
    <scope>NUCLEOTIDE SEQUENCE [LARGE SCALE GENOMIC DNA]</scope>
    <source>
        <strain evidence="1 2">ATCC 51276</strain>
    </source>
</reference>
<evidence type="ECO:0000313" key="2">
    <source>
        <dbReference type="Proteomes" id="UP000003011"/>
    </source>
</evidence>
<dbReference type="RefSeq" id="WP_005541797.1">
    <property type="nucleotide sequence ID" value="NZ_JH378838.1"/>
</dbReference>
<dbReference type="AlphaFoldDB" id="G5GK72"/>
<proteinExistence type="predicted"/>
<gene>
    <name evidence="1" type="ORF">HMPREF9333_01963</name>
</gene>
<dbReference type="EMBL" id="ACZL01000034">
    <property type="protein sequence ID" value="EHI54858.1"/>
    <property type="molecule type" value="Genomic_DNA"/>
</dbReference>
<evidence type="ECO:0000313" key="1">
    <source>
        <dbReference type="EMBL" id="EHI54858.1"/>
    </source>
</evidence>
<sequence length="143" mass="17130">MKYTLDDFQEWLILIDFKMNYFTKEFAEEQKLTLDYSSRSLDELECWILTNFDDHKKLIADSKLLDYMTIYVGETFRRYIGGKWFIDLKNKRNAYYSMPVLTDPSYRGEVYKAPMTFVTACISRKKGNYISWILNNCIKSQNI</sequence>
<organism evidence="1 2">
    <name type="scientific">Johnsonella ignava ATCC 51276</name>
    <dbReference type="NCBI Taxonomy" id="679200"/>
    <lineage>
        <taxon>Bacteria</taxon>
        <taxon>Bacillati</taxon>
        <taxon>Bacillota</taxon>
        <taxon>Clostridia</taxon>
        <taxon>Lachnospirales</taxon>
        <taxon>Lachnospiraceae</taxon>
        <taxon>Johnsonella</taxon>
    </lineage>
</organism>
<dbReference type="PATRIC" id="fig|679200.3.peg.2073"/>
<dbReference type="HOGENOM" id="CLU_1793378_0_0_9"/>
<dbReference type="STRING" id="679200.HMPREF9333_01963"/>
<dbReference type="Proteomes" id="UP000003011">
    <property type="component" value="Unassembled WGS sequence"/>
</dbReference>
<name>G5GK72_9FIRM</name>